<feature type="domain" description="ABC transporter" evidence="10">
    <location>
        <begin position="1059"/>
        <end position="1288"/>
    </location>
</feature>
<dbReference type="PROSITE" id="PS00211">
    <property type="entry name" value="ABC_TRANSPORTER_1"/>
    <property type="match status" value="2"/>
</dbReference>
<evidence type="ECO:0000256" key="5">
    <source>
        <dbReference type="ARBA" id="ARBA00022840"/>
    </source>
</evidence>
<dbReference type="SUPFAM" id="SSF52540">
    <property type="entry name" value="P-loop containing nucleoside triphosphate hydrolases"/>
    <property type="match status" value="2"/>
</dbReference>
<keyword evidence="6 9" id="KW-1133">Transmembrane helix</keyword>
<dbReference type="Pfam" id="PF00005">
    <property type="entry name" value="ABC_tran"/>
    <property type="match status" value="2"/>
</dbReference>
<keyword evidence="3 9" id="KW-0812">Transmembrane</keyword>
<evidence type="ECO:0000256" key="7">
    <source>
        <dbReference type="ARBA" id="ARBA00023136"/>
    </source>
</evidence>
<feature type="region of interest" description="Disordered" evidence="8">
    <location>
        <begin position="652"/>
        <end position="673"/>
    </location>
</feature>
<reference evidence="13" key="1">
    <citation type="submission" date="2025-08" db="UniProtKB">
        <authorList>
            <consortium name="RefSeq"/>
        </authorList>
    </citation>
    <scope>IDENTIFICATION</scope>
    <source>
        <tissue evidence="13">Whole Larva</tissue>
    </source>
</reference>
<keyword evidence="5" id="KW-0067">ATP-binding</keyword>
<dbReference type="Proteomes" id="UP000695000">
    <property type="component" value="Unplaced"/>
</dbReference>
<dbReference type="InterPro" id="IPR011527">
    <property type="entry name" value="ABC1_TM_dom"/>
</dbReference>
<evidence type="ECO:0000256" key="8">
    <source>
        <dbReference type="SAM" id="MobiDB-lite"/>
    </source>
</evidence>
<accession>A0ABM1MTK5</accession>
<proteinExistence type="predicted"/>
<dbReference type="Gene3D" id="3.40.50.300">
    <property type="entry name" value="P-loop containing nucleotide triphosphate hydrolases"/>
    <property type="match status" value="2"/>
</dbReference>
<name>A0ABM1MTK5_NICVS</name>
<keyword evidence="12" id="KW-1185">Reference proteome</keyword>
<evidence type="ECO:0000256" key="3">
    <source>
        <dbReference type="ARBA" id="ARBA00022692"/>
    </source>
</evidence>
<protein>
    <submittedName>
        <fullName evidence="13">Probable multidrug resistance-associated protein lethal(2)03659</fullName>
    </submittedName>
</protein>
<dbReference type="Pfam" id="PF00664">
    <property type="entry name" value="ABC_membrane"/>
    <property type="match status" value="2"/>
</dbReference>
<evidence type="ECO:0000313" key="13">
    <source>
        <dbReference type="RefSeq" id="XP_017777905.1"/>
    </source>
</evidence>
<evidence type="ECO:0000259" key="10">
    <source>
        <dbReference type="PROSITE" id="PS50893"/>
    </source>
</evidence>
<feature type="transmembrane region" description="Helical" evidence="9">
    <location>
        <begin position="360"/>
        <end position="378"/>
    </location>
</feature>
<dbReference type="CDD" id="cd03250">
    <property type="entry name" value="ABCC_MRP_domain1"/>
    <property type="match status" value="1"/>
</dbReference>
<feature type="transmembrane region" description="Helical" evidence="9">
    <location>
        <begin position="882"/>
        <end position="899"/>
    </location>
</feature>
<evidence type="ECO:0000256" key="9">
    <source>
        <dbReference type="SAM" id="Phobius"/>
    </source>
</evidence>
<dbReference type="InterPro" id="IPR003593">
    <property type="entry name" value="AAA+_ATPase"/>
</dbReference>
<feature type="compositionally biased region" description="Acidic residues" evidence="8">
    <location>
        <begin position="656"/>
        <end position="667"/>
    </location>
</feature>
<dbReference type="GeneID" id="108563675"/>
<dbReference type="PROSITE" id="PS50893">
    <property type="entry name" value="ABC_TRANSPORTER_2"/>
    <property type="match status" value="2"/>
</dbReference>
<evidence type="ECO:0000259" key="11">
    <source>
        <dbReference type="PROSITE" id="PS50929"/>
    </source>
</evidence>
<dbReference type="InterPro" id="IPR036640">
    <property type="entry name" value="ABC1_TM_sf"/>
</dbReference>
<dbReference type="InterPro" id="IPR050173">
    <property type="entry name" value="ABC_transporter_C-like"/>
</dbReference>
<dbReference type="InterPro" id="IPR003439">
    <property type="entry name" value="ABC_transporter-like_ATP-bd"/>
</dbReference>
<dbReference type="PANTHER" id="PTHR24223:SF415">
    <property type="entry name" value="FI20190P1"/>
    <property type="match status" value="1"/>
</dbReference>
<feature type="transmembrane region" description="Helical" evidence="9">
    <location>
        <begin position="130"/>
        <end position="149"/>
    </location>
</feature>
<keyword evidence="4" id="KW-0547">Nucleotide-binding</keyword>
<feature type="transmembrane region" description="Helical" evidence="9">
    <location>
        <begin position="967"/>
        <end position="986"/>
    </location>
</feature>
<feature type="transmembrane region" description="Helical" evidence="9">
    <location>
        <begin position="206"/>
        <end position="227"/>
    </location>
</feature>
<dbReference type="RefSeq" id="XP_017777905.1">
    <property type="nucleotide sequence ID" value="XM_017922416.1"/>
</dbReference>
<dbReference type="SUPFAM" id="SSF90123">
    <property type="entry name" value="ABC transporter transmembrane region"/>
    <property type="match status" value="2"/>
</dbReference>
<sequence length="1340" mass="151034">MDSSKKYDNVSPEVSSGFLSKLLFCWILPFFKIGLKRNLEVKDLFNTTRADLSEQLGNILERNWDNELKRAKEDKKRPSLMRALSKTFIRHYAVYGVIIFIESIILKLIHPLVLAELIKYFEPNTIYTNLHGWLFAAGVVFISFLNILIMHQAGLGCYRIGMRCRIASCSIIYRKLLRLNKTSLSQTAAGQVINLMSNDVQRFEMVAIFLHYIWIMPIQAVVAGIIMYKGVGYAAVIGILSIALQAIPLQGYLSRLQGKYRSQIATRTDHRVKLMSEITAGIQVIKMYAWEKPFEKVVQLARKLEIDVITKKSYILGFMTALMVFTERTSLYLMVVIYALTGNSLTSDLVFSNAQFFNTIQLYMAIFFPLAIATYSEAKVSIKRIEDFLLLAENPRHYVISEVSVEKGCIKISKGKASWIPNPIIDTLTNINLEIKPGTLCAVVGSVGAGKSSLLQLLLKELPLSSGKLDIAGNVSYASQEPWLFVSSVKNNILFGQPFTKTKYKEIVKVCALETDFQQFPYGDKTLVGERGVSLSGGQRARINLARAVYRDADIYLFDDPLSAVDTHVGKHLFEECIVKYLENKTRLLVTHQLQFLKKADQIIIINNGQITKVGTYEELAENELAHLERESSTEETNENPKERKRLMSITSEASTVEDEEHEEPQETQELMEKGSIPTSTYWQYFRAGANVLALFVLAFLIIIAQMFCNWSDLWLRYWTTEEEVLCAKQYNSKNDSSIYTTTEFYMNETETEISTNAFPINDTVYEEGSCDFGNFPRKNYILIYSVLILLTVVLTIVRSLAFYKVCMNSSKSLHNNMFGNILEATMRFFDTNPSGRILNRFSKDIGAVDEILPRCMLDSIQIFMVMFGILIMVFIVSPIMILPTIVLAALFVGIRYVYMSTAQDLKRLEGITRAPVFSHVSASLSGLTTIRSSGAQYIITKEFDALQDQHTASFVMMIVASETFGFYLDLISVLFVGIVTFQFFAYDESSVVGGDVGLVLSQSLILTGMLQHGMRQTTEVANNMTSVERVLQYTKLDKEGPFESVKKPHRDWPEKGAIIFKNLFLQYAPSEPPVLKNLNVEILPGDKVGIVGRTGAGKSSLISAIFRLAPIEGSITIDEVDTKEIGLNDLRSNISIIPQEPVLFSTTVRNNLDPFDKCNDDTLWKALENVELKDNIDKLEQEVNEGGSNFSAGQRQLMCLARAIIRNNKIIIMDEATANVDQQTDALIQKTIRKNFLSCTVLTIAHRLNTIMDSDKVLVMDAGQAVEFGHPHELLQDSNGIFHGMLKQTGRSMEQELKNIAREAYESKQISTKPNEQIIAATTNATEEDKKDDNLHNND</sequence>
<gene>
    <name evidence="13" type="primary">LOC108563675</name>
</gene>
<dbReference type="InterPro" id="IPR017871">
    <property type="entry name" value="ABC_transporter-like_CS"/>
</dbReference>
<keyword evidence="7 9" id="KW-0472">Membrane</keyword>
<comment type="subcellular location">
    <subcellularLocation>
        <location evidence="1">Membrane</location>
        <topology evidence="1">Multi-pass membrane protein</topology>
    </subcellularLocation>
</comment>
<dbReference type="Gene3D" id="1.20.1560.10">
    <property type="entry name" value="ABC transporter type 1, transmembrane domain"/>
    <property type="match status" value="2"/>
</dbReference>
<dbReference type="CDD" id="cd18579">
    <property type="entry name" value="ABC_6TM_ABCC_D1"/>
    <property type="match status" value="1"/>
</dbReference>
<dbReference type="InterPro" id="IPR027417">
    <property type="entry name" value="P-loop_NTPase"/>
</dbReference>
<feature type="transmembrane region" description="Helical" evidence="9">
    <location>
        <begin position="233"/>
        <end position="253"/>
    </location>
</feature>
<dbReference type="PANTHER" id="PTHR24223">
    <property type="entry name" value="ATP-BINDING CASSETTE SUB-FAMILY C"/>
    <property type="match status" value="1"/>
</dbReference>
<feature type="domain" description="ABC transmembrane type-1" evidence="11">
    <location>
        <begin position="763"/>
        <end position="1023"/>
    </location>
</feature>
<keyword evidence="2" id="KW-0813">Transport</keyword>
<dbReference type="InterPro" id="IPR044746">
    <property type="entry name" value="ABCC_6TM_D1"/>
</dbReference>
<feature type="transmembrane region" description="Helical" evidence="9">
    <location>
        <begin position="688"/>
        <end position="708"/>
    </location>
</feature>
<dbReference type="SMART" id="SM00382">
    <property type="entry name" value="AAA"/>
    <property type="match status" value="2"/>
</dbReference>
<dbReference type="CDD" id="cd03244">
    <property type="entry name" value="ABCC_MRP_domain2"/>
    <property type="match status" value="1"/>
</dbReference>
<evidence type="ECO:0000313" key="12">
    <source>
        <dbReference type="Proteomes" id="UP000695000"/>
    </source>
</evidence>
<evidence type="ECO:0000256" key="6">
    <source>
        <dbReference type="ARBA" id="ARBA00022989"/>
    </source>
</evidence>
<feature type="transmembrane region" description="Helical" evidence="9">
    <location>
        <begin position="314"/>
        <end position="340"/>
    </location>
</feature>
<organism evidence="12 13">
    <name type="scientific">Nicrophorus vespilloides</name>
    <name type="common">Boreal carrion beetle</name>
    <dbReference type="NCBI Taxonomy" id="110193"/>
    <lineage>
        <taxon>Eukaryota</taxon>
        <taxon>Metazoa</taxon>
        <taxon>Ecdysozoa</taxon>
        <taxon>Arthropoda</taxon>
        <taxon>Hexapoda</taxon>
        <taxon>Insecta</taxon>
        <taxon>Pterygota</taxon>
        <taxon>Neoptera</taxon>
        <taxon>Endopterygota</taxon>
        <taxon>Coleoptera</taxon>
        <taxon>Polyphaga</taxon>
        <taxon>Staphyliniformia</taxon>
        <taxon>Silphidae</taxon>
        <taxon>Nicrophorinae</taxon>
        <taxon>Nicrophorus</taxon>
    </lineage>
</organism>
<feature type="transmembrane region" description="Helical" evidence="9">
    <location>
        <begin position="92"/>
        <end position="110"/>
    </location>
</feature>
<feature type="transmembrane region" description="Helical" evidence="9">
    <location>
        <begin position="856"/>
        <end position="876"/>
    </location>
</feature>
<feature type="domain" description="ABC transmembrane type-1" evidence="11">
    <location>
        <begin position="111"/>
        <end position="352"/>
    </location>
</feature>
<feature type="domain" description="ABC transporter" evidence="10">
    <location>
        <begin position="410"/>
        <end position="633"/>
    </location>
</feature>
<feature type="transmembrane region" description="Helical" evidence="9">
    <location>
        <begin position="782"/>
        <end position="804"/>
    </location>
</feature>
<evidence type="ECO:0000256" key="4">
    <source>
        <dbReference type="ARBA" id="ARBA00022741"/>
    </source>
</evidence>
<dbReference type="PROSITE" id="PS50929">
    <property type="entry name" value="ABC_TM1F"/>
    <property type="match status" value="2"/>
</dbReference>
<evidence type="ECO:0000256" key="1">
    <source>
        <dbReference type="ARBA" id="ARBA00004141"/>
    </source>
</evidence>
<evidence type="ECO:0000256" key="2">
    <source>
        <dbReference type="ARBA" id="ARBA00022448"/>
    </source>
</evidence>